<dbReference type="EMBL" id="BAAAZE010000015">
    <property type="protein sequence ID" value="GAA4033739.1"/>
    <property type="molecule type" value="Genomic_DNA"/>
</dbReference>
<dbReference type="RefSeq" id="WP_344765538.1">
    <property type="nucleotide sequence ID" value="NZ_BAAAZE010000015.1"/>
</dbReference>
<protein>
    <recommendedName>
        <fullName evidence="7">Thiol:disulfide interchange protein</fullName>
    </recommendedName>
</protein>
<proteinExistence type="inferred from homology"/>
<evidence type="ECO:0000313" key="9">
    <source>
        <dbReference type="EMBL" id="GAA4033739.1"/>
    </source>
</evidence>
<dbReference type="PANTHER" id="PTHR35272:SF3">
    <property type="entry name" value="THIOL:DISULFIDE INTERCHANGE PROTEIN DSBC"/>
    <property type="match status" value="1"/>
</dbReference>
<evidence type="ECO:0000256" key="3">
    <source>
        <dbReference type="ARBA" id="ARBA00022729"/>
    </source>
</evidence>
<dbReference type="PANTHER" id="PTHR35272">
    <property type="entry name" value="THIOL:DISULFIDE INTERCHANGE PROTEIN DSBC-RELATED"/>
    <property type="match status" value="1"/>
</dbReference>
<keyword evidence="10" id="KW-1185">Reference proteome</keyword>
<dbReference type="PROSITE" id="PS00194">
    <property type="entry name" value="THIOREDOXIN_1"/>
    <property type="match status" value="1"/>
</dbReference>
<name>A0ABP7TZW6_9BURK</name>
<feature type="chain" id="PRO_5044976710" description="Thiol:disulfide interchange protein" evidence="7">
    <location>
        <begin position="22"/>
        <end position="249"/>
    </location>
</feature>
<organism evidence="9 10">
    <name type="scientific">Actimicrobium antarcticum</name>
    <dbReference type="NCBI Taxonomy" id="1051899"/>
    <lineage>
        <taxon>Bacteria</taxon>
        <taxon>Pseudomonadati</taxon>
        <taxon>Pseudomonadota</taxon>
        <taxon>Betaproteobacteria</taxon>
        <taxon>Burkholderiales</taxon>
        <taxon>Oxalobacteraceae</taxon>
        <taxon>Actimicrobium</taxon>
    </lineage>
</organism>
<keyword evidence="6 7" id="KW-0676">Redox-active center</keyword>
<evidence type="ECO:0000256" key="1">
    <source>
        <dbReference type="ARBA" id="ARBA00004418"/>
    </source>
</evidence>
<comment type="caution">
    <text evidence="9">The sequence shown here is derived from an EMBL/GenBank/DDBJ whole genome shotgun (WGS) entry which is preliminary data.</text>
</comment>
<feature type="domain" description="Thioredoxin" evidence="8">
    <location>
        <begin position="77"/>
        <end position="244"/>
    </location>
</feature>
<dbReference type="InterPro" id="IPR017937">
    <property type="entry name" value="Thioredoxin_CS"/>
</dbReference>
<evidence type="ECO:0000256" key="4">
    <source>
        <dbReference type="ARBA" id="ARBA00022764"/>
    </source>
</evidence>
<dbReference type="InterPro" id="IPR009094">
    <property type="entry name" value="DiS-bond_isomerase_DsbC/G_N_sf"/>
</dbReference>
<feature type="signal peptide" evidence="7">
    <location>
        <begin position="1"/>
        <end position="21"/>
    </location>
</feature>
<dbReference type="Pfam" id="PF10411">
    <property type="entry name" value="DsbC_N"/>
    <property type="match status" value="1"/>
</dbReference>
<sequence>MNMLKPVLVVSLLLASAFVVAQTAAPNSTEAKIKKLIEPRLGEGAVVESVRKTNYSGLYELHVGGDILYTDEQAKYLFVGRVLDSKSFKDYTKTRIDEISRIKFSDLPLESAMKSVKGDGKRVIVVFEDPNCGYCKRFHQTLQGVDNVTVYTFLYNILSEDSSVKAKNIWCSADRNKAWDDWMLKNKEAAVAPASCTTPNDKIFALGQKMRITGTPTIFFADGSRIPGAVDAKGLEAKFAAVKSEAAAQ</sequence>
<keyword evidence="4 7" id="KW-0574">Periplasm</keyword>
<reference evidence="10" key="1">
    <citation type="journal article" date="2019" name="Int. J. Syst. Evol. Microbiol.">
        <title>The Global Catalogue of Microorganisms (GCM) 10K type strain sequencing project: providing services to taxonomists for standard genome sequencing and annotation.</title>
        <authorList>
            <consortium name="The Broad Institute Genomics Platform"/>
            <consortium name="The Broad Institute Genome Sequencing Center for Infectious Disease"/>
            <person name="Wu L."/>
            <person name="Ma J."/>
        </authorList>
    </citation>
    <scope>NUCLEOTIDE SEQUENCE [LARGE SCALE GENOMIC DNA]</scope>
    <source>
        <strain evidence="10">JCM 16673</strain>
    </source>
</reference>
<dbReference type="Gene3D" id="3.40.30.10">
    <property type="entry name" value="Glutaredoxin"/>
    <property type="match status" value="1"/>
</dbReference>
<dbReference type="InterPro" id="IPR018950">
    <property type="entry name" value="DiS-bond_isomerase_DsbC/G_N"/>
</dbReference>
<evidence type="ECO:0000259" key="8">
    <source>
        <dbReference type="PROSITE" id="PS51352"/>
    </source>
</evidence>
<dbReference type="PROSITE" id="PS51352">
    <property type="entry name" value="THIOREDOXIN_2"/>
    <property type="match status" value="1"/>
</dbReference>
<dbReference type="InterPro" id="IPR036249">
    <property type="entry name" value="Thioredoxin-like_sf"/>
</dbReference>
<dbReference type="InterPro" id="IPR013766">
    <property type="entry name" value="Thioredoxin_domain"/>
</dbReference>
<dbReference type="InterPro" id="IPR033954">
    <property type="entry name" value="DiS-bond_Isoase_DsbC/G"/>
</dbReference>
<evidence type="ECO:0000256" key="2">
    <source>
        <dbReference type="ARBA" id="ARBA00009813"/>
    </source>
</evidence>
<comment type="subcellular location">
    <subcellularLocation>
        <location evidence="1 7">Periplasm</location>
    </subcellularLocation>
</comment>
<dbReference type="InterPro" id="IPR012336">
    <property type="entry name" value="Thioredoxin-like_fold"/>
</dbReference>
<comment type="function">
    <text evidence="7">Required for disulfide bond formation in some periplasmic proteins. Acts by transferring its disulfide bond to other proteins and is reduced in the process.</text>
</comment>
<dbReference type="SUPFAM" id="SSF54423">
    <property type="entry name" value="DsbC/DsbG N-terminal domain-like"/>
    <property type="match status" value="1"/>
</dbReference>
<dbReference type="CDD" id="cd03020">
    <property type="entry name" value="DsbA_DsbC_DsbG"/>
    <property type="match status" value="1"/>
</dbReference>
<dbReference type="Pfam" id="PF13098">
    <property type="entry name" value="Thioredoxin_2"/>
    <property type="match status" value="1"/>
</dbReference>
<evidence type="ECO:0000313" key="10">
    <source>
        <dbReference type="Proteomes" id="UP001501353"/>
    </source>
</evidence>
<dbReference type="SUPFAM" id="SSF52833">
    <property type="entry name" value="Thioredoxin-like"/>
    <property type="match status" value="1"/>
</dbReference>
<gene>
    <name evidence="9" type="ORF">GCM10022212_36130</name>
</gene>
<keyword evidence="3 7" id="KW-0732">Signal</keyword>
<dbReference type="Gene3D" id="3.10.450.70">
    <property type="entry name" value="Disulphide bond isomerase, DsbC/G, N-terminal"/>
    <property type="match status" value="1"/>
</dbReference>
<dbReference type="Proteomes" id="UP001501353">
    <property type="component" value="Unassembled WGS sequence"/>
</dbReference>
<evidence type="ECO:0000256" key="7">
    <source>
        <dbReference type="RuleBase" id="RU364038"/>
    </source>
</evidence>
<keyword evidence="5" id="KW-1015">Disulfide bond</keyword>
<comment type="similarity">
    <text evidence="2 7">Belongs to the thioredoxin family. DsbC subfamily.</text>
</comment>
<dbReference type="InterPro" id="IPR051470">
    <property type="entry name" value="Thiol:disulfide_interchange"/>
</dbReference>
<evidence type="ECO:0000256" key="5">
    <source>
        <dbReference type="ARBA" id="ARBA00023157"/>
    </source>
</evidence>
<accession>A0ABP7TZW6</accession>
<evidence type="ECO:0000256" key="6">
    <source>
        <dbReference type="ARBA" id="ARBA00023284"/>
    </source>
</evidence>